<dbReference type="AlphaFoldDB" id="A0A6S7D7W3"/>
<evidence type="ECO:0000256" key="1">
    <source>
        <dbReference type="SAM" id="MobiDB-lite"/>
    </source>
</evidence>
<dbReference type="Proteomes" id="UP000494122">
    <property type="component" value="Unassembled WGS sequence"/>
</dbReference>
<dbReference type="EMBL" id="CADILE010000008">
    <property type="protein sequence ID" value="CAB3875541.1"/>
    <property type="molecule type" value="Genomic_DNA"/>
</dbReference>
<reference evidence="2 3" key="1">
    <citation type="submission" date="2020-04" db="EMBL/GenBank/DDBJ databases">
        <authorList>
            <person name="De Canck E."/>
        </authorList>
    </citation>
    <scope>NUCLEOTIDE SEQUENCE [LARGE SCALE GENOMIC DNA]</scope>
    <source>
        <strain evidence="2 3">LMG 3328</strain>
    </source>
</reference>
<sequence length="304" mass="32654">MAHNSLTDIARAAAEYAQAHFQAGDTEQPAQWAVPLDDHHQLGMARNAHDGSVVLTAWRLAFNDAPGFDDPQGEALLRRSFDTRLGAGLIGGISPELGPSLSLPLYAACDAQALHDIAEALLRELDRLAGPAPDDAPPAPLPRGPQGDARQAERDLARLARACGRDALPAGARQFDLLFDDLPGRVTLHPDNRRLLTDFFLHDAAVLHGSLRRAVIKSALLVNQNALRGHAYVVGLDSRQFVTGTGRIALDRLDDDTWPRWLQYQLAQARDTRALVRDLALEGAQISFGMSAGTTSAAAPGALV</sequence>
<accession>A0A6S7D7W3</accession>
<evidence type="ECO:0000313" key="2">
    <source>
        <dbReference type="EMBL" id="CAB3875541.1"/>
    </source>
</evidence>
<dbReference type="RefSeq" id="WP_175183263.1">
    <property type="nucleotide sequence ID" value="NZ_CADILE010000008.1"/>
</dbReference>
<name>A0A6S7D7W3_9BURK</name>
<organism evidence="2 3">
    <name type="scientific">Achromobacter ruhlandii</name>
    <dbReference type="NCBI Taxonomy" id="72557"/>
    <lineage>
        <taxon>Bacteria</taxon>
        <taxon>Pseudomonadati</taxon>
        <taxon>Pseudomonadota</taxon>
        <taxon>Betaproteobacteria</taxon>
        <taxon>Burkholderiales</taxon>
        <taxon>Alcaligenaceae</taxon>
        <taxon>Achromobacter</taxon>
    </lineage>
</organism>
<evidence type="ECO:0000313" key="3">
    <source>
        <dbReference type="Proteomes" id="UP000494122"/>
    </source>
</evidence>
<protein>
    <submittedName>
        <fullName evidence="2">Uncharacterized protein</fullName>
    </submittedName>
</protein>
<proteinExistence type="predicted"/>
<feature type="compositionally biased region" description="Pro residues" evidence="1">
    <location>
        <begin position="134"/>
        <end position="143"/>
    </location>
</feature>
<feature type="region of interest" description="Disordered" evidence="1">
    <location>
        <begin position="129"/>
        <end position="152"/>
    </location>
</feature>
<gene>
    <name evidence="2" type="ORF">LMG3328_03016</name>
</gene>